<keyword evidence="3" id="KW-1185">Reference proteome</keyword>
<feature type="compositionally biased region" description="Basic and acidic residues" evidence="1">
    <location>
        <begin position="263"/>
        <end position="273"/>
    </location>
</feature>
<feature type="compositionally biased region" description="Acidic residues" evidence="1">
    <location>
        <begin position="318"/>
        <end position="327"/>
    </location>
</feature>
<feature type="compositionally biased region" description="Low complexity" evidence="1">
    <location>
        <begin position="303"/>
        <end position="316"/>
    </location>
</feature>
<accession>A0AAV5SC64</accession>
<evidence type="ECO:0000256" key="1">
    <source>
        <dbReference type="SAM" id="MobiDB-lite"/>
    </source>
</evidence>
<reference evidence="2" key="1">
    <citation type="submission" date="2023-10" db="EMBL/GenBank/DDBJ databases">
        <title>Genome assembly of Pristionchus species.</title>
        <authorList>
            <person name="Yoshida K."/>
            <person name="Sommer R.J."/>
        </authorList>
    </citation>
    <scope>NUCLEOTIDE SEQUENCE</scope>
    <source>
        <strain evidence="2">RS0144</strain>
    </source>
</reference>
<name>A0AAV5SC64_9BILA</name>
<evidence type="ECO:0000313" key="3">
    <source>
        <dbReference type="Proteomes" id="UP001432027"/>
    </source>
</evidence>
<proteinExistence type="predicted"/>
<feature type="region of interest" description="Disordered" evidence="1">
    <location>
        <begin position="303"/>
        <end position="327"/>
    </location>
</feature>
<sequence>MDRLPLELWEAIGLSSNIDTTCPIFSSLLTEESFEKKCKMNGVQMLPEYIQKVMESHPTLTLDFLSLYHNNPFGSDIGRLGSVSPSFLTPFSLPNHVDGKGLLHLDPIVTLSPPDREAIEKNGEKRGTIVYRLDLEEIGIPSWLMDIFRPRFSLTVHAYRMPLSDGDILVSAKLLRSIEEGSTAVCRKEHQGWFMAGWQASDRPVEESVQMDFEVYGEGARVLSIVASCSGGGRLGQIEVKLHFGSEVSSDIEEQLAIWERSKERKKEKREGQESEMIQTSECRTILGVERNELVLRSSATLSLSRKSSASSTFSLDVDTEEEEEEE</sequence>
<feature type="region of interest" description="Disordered" evidence="1">
    <location>
        <begin position="263"/>
        <end position="282"/>
    </location>
</feature>
<comment type="caution">
    <text evidence="2">The sequence shown here is derived from an EMBL/GenBank/DDBJ whole genome shotgun (WGS) entry which is preliminary data.</text>
</comment>
<gene>
    <name evidence="2" type="ORF">PENTCL1PPCAC_3086</name>
</gene>
<protein>
    <submittedName>
        <fullName evidence="2">Uncharacterized protein</fullName>
    </submittedName>
</protein>
<dbReference type="Proteomes" id="UP001432027">
    <property type="component" value="Unassembled WGS sequence"/>
</dbReference>
<evidence type="ECO:0000313" key="2">
    <source>
        <dbReference type="EMBL" id="GMS80911.1"/>
    </source>
</evidence>
<dbReference type="EMBL" id="BTSX01000001">
    <property type="protein sequence ID" value="GMS80911.1"/>
    <property type="molecule type" value="Genomic_DNA"/>
</dbReference>
<dbReference type="AlphaFoldDB" id="A0AAV5SC64"/>
<organism evidence="2 3">
    <name type="scientific">Pristionchus entomophagus</name>
    <dbReference type="NCBI Taxonomy" id="358040"/>
    <lineage>
        <taxon>Eukaryota</taxon>
        <taxon>Metazoa</taxon>
        <taxon>Ecdysozoa</taxon>
        <taxon>Nematoda</taxon>
        <taxon>Chromadorea</taxon>
        <taxon>Rhabditida</taxon>
        <taxon>Rhabditina</taxon>
        <taxon>Diplogasteromorpha</taxon>
        <taxon>Diplogasteroidea</taxon>
        <taxon>Neodiplogasteridae</taxon>
        <taxon>Pristionchus</taxon>
    </lineage>
</organism>